<protein>
    <recommendedName>
        <fullName evidence="3">histidine kinase</fullName>
        <ecNumber evidence="3">2.7.13.3</ecNumber>
    </recommendedName>
</protein>
<proteinExistence type="predicted"/>
<dbReference type="GO" id="GO:0005524">
    <property type="term" value="F:ATP binding"/>
    <property type="evidence" value="ECO:0007669"/>
    <property type="project" value="UniProtKB-KW"/>
</dbReference>
<dbReference type="InterPro" id="IPR036890">
    <property type="entry name" value="HATPase_C_sf"/>
</dbReference>
<comment type="subcellular location">
    <subcellularLocation>
        <location evidence="2">Cell membrane</location>
        <topology evidence="2">Multi-pass membrane protein</topology>
    </subcellularLocation>
</comment>
<evidence type="ECO:0000256" key="7">
    <source>
        <dbReference type="ARBA" id="ARBA00022741"/>
    </source>
</evidence>
<evidence type="ECO:0000256" key="2">
    <source>
        <dbReference type="ARBA" id="ARBA00004651"/>
    </source>
</evidence>
<keyword evidence="5" id="KW-0597">Phosphoprotein</keyword>
<dbReference type="InterPro" id="IPR005467">
    <property type="entry name" value="His_kinase_dom"/>
</dbReference>
<evidence type="ECO:0000256" key="6">
    <source>
        <dbReference type="ARBA" id="ARBA00022679"/>
    </source>
</evidence>
<dbReference type="SMART" id="SM00387">
    <property type="entry name" value="HATPase_c"/>
    <property type="match status" value="1"/>
</dbReference>
<comment type="caution">
    <text evidence="11">The sequence shown here is derived from an EMBL/GenBank/DDBJ whole genome shotgun (WGS) entry which is preliminary data.</text>
</comment>
<evidence type="ECO:0000256" key="1">
    <source>
        <dbReference type="ARBA" id="ARBA00000085"/>
    </source>
</evidence>
<dbReference type="SMART" id="SM00388">
    <property type="entry name" value="HisKA"/>
    <property type="match status" value="1"/>
</dbReference>
<dbReference type="EMBL" id="QUOU01000001">
    <property type="protein sequence ID" value="REL28834.1"/>
    <property type="molecule type" value="Genomic_DNA"/>
</dbReference>
<dbReference type="InterPro" id="IPR003594">
    <property type="entry name" value="HATPase_dom"/>
</dbReference>
<accession>A0A3E0TWJ8</accession>
<keyword evidence="8 11" id="KW-0418">Kinase</keyword>
<dbReference type="PANTHER" id="PTHR44936:SF10">
    <property type="entry name" value="SENSOR PROTEIN RSTB"/>
    <property type="match status" value="1"/>
</dbReference>
<dbReference type="InterPro" id="IPR004358">
    <property type="entry name" value="Sig_transdc_His_kin-like_C"/>
</dbReference>
<evidence type="ECO:0000313" key="11">
    <source>
        <dbReference type="EMBL" id="REL28834.1"/>
    </source>
</evidence>
<keyword evidence="6" id="KW-0808">Transferase</keyword>
<evidence type="ECO:0000259" key="10">
    <source>
        <dbReference type="PROSITE" id="PS50109"/>
    </source>
</evidence>
<dbReference type="AlphaFoldDB" id="A0A3E0TWJ8"/>
<dbReference type="GO" id="GO:0000155">
    <property type="term" value="F:phosphorelay sensor kinase activity"/>
    <property type="evidence" value="ECO:0007669"/>
    <property type="project" value="InterPro"/>
</dbReference>
<dbReference type="OrthoDB" id="9804645at2"/>
<reference evidence="11 12" key="1">
    <citation type="submission" date="2018-08" db="EMBL/GenBank/DDBJ databases">
        <title>Thalassotalea euphylliae genome.</title>
        <authorList>
            <person name="Summers S."/>
            <person name="Rice S.A."/>
            <person name="Freckelton M.L."/>
            <person name="Nedved B.T."/>
            <person name="Hadfield M.G."/>
        </authorList>
    </citation>
    <scope>NUCLEOTIDE SEQUENCE [LARGE SCALE GENOMIC DNA]</scope>
    <source>
        <strain evidence="11 12">H1</strain>
    </source>
</reference>
<keyword evidence="7" id="KW-0547">Nucleotide-binding</keyword>
<dbReference type="PANTHER" id="PTHR44936">
    <property type="entry name" value="SENSOR PROTEIN CREC"/>
    <property type="match status" value="1"/>
</dbReference>
<evidence type="ECO:0000313" key="12">
    <source>
        <dbReference type="Proteomes" id="UP000256478"/>
    </source>
</evidence>
<dbReference type="InterPro" id="IPR050980">
    <property type="entry name" value="2C_sensor_his_kinase"/>
</dbReference>
<gene>
    <name evidence="11" type="ORF">DXX93_06755</name>
</gene>
<name>A0A3E0TWJ8_9GAMM</name>
<evidence type="ECO:0000256" key="5">
    <source>
        <dbReference type="ARBA" id="ARBA00022553"/>
    </source>
</evidence>
<dbReference type="Proteomes" id="UP000256478">
    <property type="component" value="Unassembled WGS sequence"/>
</dbReference>
<comment type="catalytic activity">
    <reaction evidence="1">
        <text>ATP + protein L-histidine = ADP + protein N-phospho-L-histidine.</text>
        <dbReference type="EC" id="2.7.13.3"/>
    </reaction>
</comment>
<sequence>MLFGILLSFWTWPLWRDLSALQSASHSLKKDGSLSELQLNRRSLIYPIAASFNALAKQIKSLLLTQKELTGAVAHEFRTPLARLKFALAVPPAQDSTEWLAMSQDLDELERLVQEMLDYAAMESTEPELNVAEVPIRSLCQAQVDKLANSHLKKLAVTVTGNEHLLWVDGHLVERAITNILLNASRYAKQQIDIRISEHQGLLTVAIHDDGHGIAQAERAQIFEPFYRPDGDRDRKRGGAGLGLAIVRRVQLWHQGSCAIETSYLGGACFVLTYPIEAQIN</sequence>
<dbReference type="Gene3D" id="3.30.565.10">
    <property type="entry name" value="Histidine kinase-like ATPase, C-terminal domain"/>
    <property type="match status" value="1"/>
</dbReference>
<keyword evidence="4" id="KW-1003">Cell membrane</keyword>
<evidence type="ECO:0000256" key="4">
    <source>
        <dbReference type="ARBA" id="ARBA00022475"/>
    </source>
</evidence>
<dbReference type="InterPro" id="IPR003661">
    <property type="entry name" value="HisK_dim/P_dom"/>
</dbReference>
<dbReference type="PROSITE" id="PS50109">
    <property type="entry name" value="HIS_KIN"/>
    <property type="match status" value="1"/>
</dbReference>
<dbReference type="SUPFAM" id="SSF47384">
    <property type="entry name" value="Homodimeric domain of signal transducing histidine kinase"/>
    <property type="match status" value="1"/>
</dbReference>
<organism evidence="11 12">
    <name type="scientific">Thalassotalea euphylliae</name>
    <dbReference type="NCBI Taxonomy" id="1655234"/>
    <lineage>
        <taxon>Bacteria</taxon>
        <taxon>Pseudomonadati</taxon>
        <taxon>Pseudomonadota</taxon>
        <taxon>Gammaproteobacteria</taxon>
        <taxon>Alteromonadales</taxon>
        <taxon>Colwelliaceae</taxon>
        <taxon>Thalassotalea</taxon>
    </lineage>
</organism>
<dbReference type="PRINTS" id="PR00344">
    <property type="entry name" value="BCTRLSENSOR"/>
</dbReference>
<dbReference type="GO" id="GO:0005886">
    <property type="term" value="C:plasma membrane"/>
    <property type="evidence" value="ECO:0007669"/>
    <property type="project" value="UniProtKB-SubCell"/>
</dbReference>
<keyword evidence="4" id="KW-0472">Membrane</keyword>
<feature type="domain" description="Histidine kinase" evidence="10">
    <location>
        <begin position="72"/>
        <end position="278"/>
    </location>
</feature>
<dbReference type="Pfam" id="PF02518">
    <property type="entry name" value="HATPase_c"/>
    <property type="match status" value="1"/>
</dbReference>
<dbReference type="EC" id="2.7.13.3" evidence="3"/>
<evidence type="ECO:0000256" key="8">
    <source>
        <dbReference type="ARBA" id="ARBA00022777"/>
    </source>
</evidence>
<evidence type="ECO:0000256" key="3">
    <source>
        <dbReference type="ARBA" id="ARBA00012438"/>
    </source>
</evidence>
<evidence type="ECO:0000256" key="9">
    <source>
        <dbReference type="ARBA" id="ARBA00022840"/>
    </source>
</evidence>
<dbReference type="Gene3D" id="1.10.287.130">
    <property type="match status" value="1"/>
</dbReference>
<dbReference type="CDD" id="cd00082">
    <property type="entry name" value="HisKA"/>
    <property type="match status" value="1"/>
</dbReference>
<keyword evidence="9" id="KW-0067">ATP-binding</keyword>
<dbReference type="Pfam" id="PF00512">
    <property type="entry name" value="HisKA"/>
    <property type="match status" value="1"/>
</dbReference>
<dbReference type="InterPro" id="IPR036097">
    <property type="entry name" value="HisK_dim/P_sf"/>
</dbReference>
<dbReference type="SUPFAM" id="SSF55874">
    <property type="entry name" value="ATPase domain of HSP90 chaperone/DNA topoisomerase II/histidine kinase"/>
    <property type="match status" value="1"/>
</dbReference>